<evidence type="ECO:0000313" key="2">
    <source>
        <dbReference type="EMBL" id="GER54658.1"/>
    </source>
</evidence>
<dbReference type="GO" id="GO:0016740">
    <property type="term" value="F:transferase activity"/>
    <property type="evidence" value="ECO:0007669"/>
    <property type="project" value="UniProtKB-KW"/>
</dbReference>
<feature type="compositionally biased region" description="Polar residues" evidence="1">
    <location>
        <begin position="134"/>
        <end position="146"/>
    </location>
</feature>
<comment type="caution">
    <text evidence="2">The sequence shown here is derived from an EMBL/GenBank/DDBJ whole genome shotgun (WGS) entry which is preliminary data.</text>
</comment>
<gene>
    <name evidence="2" type="ORF">STAS_32273</name>
</gene>
<dbReference type="AlphaFoldDB" id="A0A5A7RB70"/>
<organism evidence="2 3">
    <name type="scientific">Striga asiatica</name>
    <name type="common">Asiatic witchweed</name>
    <name type="synonym">Buchnera asiatica</name>
    <dbReference type="NCBI Taxonomy" id="4170"/>
    <lineage>
        <taxon>Eukaryota</taxon>
        <taxon>Viridiplantae</taxon>
        <taxon>Streptophyta</taxon>
        <taxon>Embryophyta</taxon>
        <taxon>Tracheophyta</taxon>
        <taxon>Spermatophyta</taxon>
        <taxon>Magnoliopsida</taxon>
        <taxon>eudicotyledons</taxon>
        <taxon>Gunneridae</taxon>
        <taxon>Pentapetalae</taxon>
        <taxon>asterids</taxon>
        <taxon>lamiids</taxon>
        <taxon>Lamiales</taxon>
        <taxon>Orobanchaceae</taxon>
        <taxon>Buchnereae</taxon>
        <taxon>Striga</taxon>
    </lineage>
</organism>
<name>A0A5A7RB70_STRAF</name>
<accession>A0A5A7RB70</accession>
<feature type="region of interest" description="Disordered" evidence="1">
    <location>
        <begin position="108"/>
        <end position="148"/>
    </location>
</feature>
<evidence type="ECO:0000313" key="3">
    <source>
        <dbReference type="Proteomes" id="UP000325081"/>
    </source>
</evidence>
<dbReference type="EMBL" id="BKCP01011403">
    <property type="protein sequence ID" value="GER54658.1"/>
    <property type="molecule type" value="Genomic_DNA"/>
</dbReference>
<protein>
    <submittedName>
        <fullName evidence="2">tRNA N6-adenosine threonylcarbamoyltransferase</fullName>
    </submittedName>
</protein>
<dbReference type="Proteomes" id="UP000325081">
    <property type="component" value="Unassembled WGS sequence"/>
</dbReference>
<reference evidence="3" key="1">
    <citation type="journal article" date="2019" name="Curr. Biol.">
        <title>Genome Sequence of Striga asiatica Provides Insight into the Evolution of Plant Parasitism.</title>
        <authorList>
            <person name="Yoshida S."/>
            <person name="Kim S."/>
            <person name="Wafula E.K."/>
            <person name="Tanskanen J."/>
            <person name="Kim Y.M."/>
            <person name="Honaas L."/>
            <person name="Yang Z."/>
            <person name="Spallek T."/>
            <person name="Conn C.E."/>
            <person name="Ichihashi Y."/>
            <person name="Cheong K."/>
            <person name="Cui S."/>
            <person name="Der J.P."/>
            <person name="Gundlach H."/>
            <person name="Jiao Y."/>
            <person name="Hori C."/>
            <person name="Ishida J.K."/>
            <person name="Kasahara H."/>
            <person name="Kiba T."/>
            <person name="Kim M.S."/>
            <person name="Koo N."/>
            <person name="Laohavisit A."/>
            <person name="Lee Y.H."/>
            <person name="Lumba S."/>
            <person name="McCourt P."/>
            <person name="Mortimer J.C."/>
            <person name="Mutuku J.M."/>
            <person name="Nomura T."/>
            <person name="Sasaki-Sekimoto Y."/>
            <person name="Seto Y."/>
            <person name="Wang Y."/>
            <person name="Wakatake T."/>
            <person name="Sakakibara H."/>
            <person name="Demura T."/>
            <person name="Yamaguchi S."/>
            <person name="Yoneyama K."/>
            <person name="Manabe R.I."/>
            <person name="Nelson D.C."/>
            <person name="Schulman A.H."/>
            <person name="Timko M.P."/>
            <person name="dePamphilis C.W."/>
            <person name="Choi D."/>
            <person name="Shirasu K."/>
        </authorList>
    </citation>
    <scope>NUCLEOTIDE SEQUENCE [LARGE SCALE GENOMIC DNA]</scope>
    <source>
        <strain evidence="3">cv. UVA1</strain>
    </source>
</reference>
<proteinExistence type="predicted"/>
<sequence>MRPFSGKLGIPTSYELASSQQAAVPDKSDHAQEGEYASVSNLRMCRVRGLLLHQIERLAMQNVQSPLHLADDTFWNDPETLAAIDSIEKAVEWRNTLNERLKRMQRDGPSFSLGISISSDDDDANQGRRPTGGASATPSDIPQTTEKSPEIATQLDGVGLPNQPIIGEENELQTKGGVSIEVDDALAQGDDVHRPQRPKRHVKHVHVHTMCTTYPTYPTVPMSAITFAQLSLYCNAQVYNE</sequence>
<keyword evidence="3" id="KW-1185">Reference proteome</keyword>
<evidence type="ECO:0000256" key="1">
    <source>
        <dbReference type="SAM" id="MobiDB-lite"/>
    </source>
</evidence>
<keyword evidence="2" id="KW-0808">Transferase</keyword>